<dbReference type="Proteomes" id="UP000030653">
    <property type="component" value="Unassembled WGS sequence"/>
</dbReference>
<evidence type="ECO:0000313" key="2">
    <source>
        <dbReference type="Proteomes" id="UP000030653"/>
    </source>
</evidence>
<accession>M5FRE8</accession>
<name>M5FRE8_DACPD</name>
<dbReference type="RefSeq" id="XP_040625126.1">
    <property type="nucleotide sequence ID" value="XM_040771350.1"/>
</dbReference>
<keyword evidence="2" id="KW-1185">Reference proteome</keyword>
<sequence>MSNTDGNNSFQLLQQIFETSTASLKFYCKCALVSKESMSSEGSSALAVLAKKKEKGKNCVANIRTEIVDRGDLEALGMANPPDEDKIWFSNADCKRRGNSAFDKELKKERETQIDLCYGTDAEFEAKRVQVGQVGEYAGQVKAAQKKARLSAEEREGLCIMCKALIDAKYKANAGRTFKEDMGEQLQKTFKQKVLGARVCFAFKHKKVKHGLLDSLLLAWMSVKEGG</sequence>
<dbReference type="AlphaFoldDB" id="M5FRE8"/>
<proteinExistence type="predicted"/>
<gene>
    <name evidence="1" type="ORF">DACRYDRAFT_18278</name>
</gene>
<organism evidence="1 2">
    <name type="scientific">Dacryopinax primogenitus (strain DJM 731)</name>
    <name type="common">Brown rot fungus</name>
    <dbReference type="NCBI Taxonomy" id="1858805"/>
    <lineage>
        <taxon>Eukaryota</taxon>
        <taxon>Fungi</taxon>
        <taxon>Dikarya</taxon>
        <taxon>Basidiomycota</taxon>
        <taxon>Agaricomycotina</taxon>
        <taxon>Dacrymycetes</taxon>
        <taxon>Dacrymycetales</taxon>
        <taxon>Dacrymycetaceae</taxon>
        <taxon>Dacryopinax</taxon>
    </lineage>
</organism>
<reference evidence="1 2" key="1">
    <citation type="journal article" date="2012" name="Science">
        <title>The Paleozoic origin of enzymatic lignin decomposition reconstructed from 31 fungal genomes.</title>
        <authorList>
            <person name="Floudas D."/>
            <person name="Binder M."/>
            <person name="Riley R."/>
            <person name="Barry K."/>
            <person name="Blanchette R.A."/>
            <person name="Henrissat B."/>
            <person name="Martinez A.T."/>
            <person name="Otillar R."/>
            <person name="Spatafora J.W."/>
            <person name="Yadav J.S."/>
            <person name="Aerts A."/>
            <person name="Benoit I."/>
            <person name="Boyd A."/>
            <person name="Carlson A."/>
            <person name="Copeland A."/>
            <person name="Coutinho P.M."/>
            <person name="de Vries R.P."/>
            <person name="Ferreira P."/>
            <person name="Findley K."/>
            <person name="Foster B."/>
            <person name="Gaskell J."/>
            <person name="Glotzer D."/>
            <person name="Gorecki P."/>
            <person name="Heitman J."/>
            <person name="Hesse C."/>
            <person name="Hori C."/>
            <person name="Igarashi K."/>
            <person name="Jurgens J.A."/>
            <person name="Kallen N."/>
            <person name="Kersten P."/>
            <person name="Kohler A."/>
            <person name="Kuees U."/>
            <person name="Kumar T.K.A."/>
            <person name="Kuo A."/>
            <person name="LaButti K."/>
            <person name="Larrondo L.F."/>
            <person name="Lindquist E."/>
            <person name="Ling A."/>
            <person name="Lombard V."/>
            <person name="Lucas S."/>
            <person name="Lundell T."/>
            <person name="Martin R."/>
            <person name="McLaughlin D.J."/>
            <person name="Morgenstern I."/>
            <person name="Morin E."/>
            <person name="Murat C."/>
            <person name="Nagy L.G."/>
            <person name="Nolan M."/>
            <person name="Ohm R.A."/>
            <person name="Patyshakuliyeva A."/>
            <person name="Rokas A."/>
            <person name="Ruiz-Duenas F.J."/>
            <person name="Sabat G."/>
            <person name="Salamov A."/>
            <person name="Samejima M."/>
            <person name="Schmutz J."/>
            <person name="Slot J.C."/>
            <person name="St John F."/>
            <person name="Stenlid J."/>
            <person name="Sun H."/>
            <person name="Sun S."/>
            <person name="Syed K."/>
            <person name="Tsang A."/>
            <person name="Wiebenga A."/>
            <person name="Young D."/>
            <person name="Pisabarro A."/>
            <person name="Eastwood D.C."/>
            <person name="Martin F."/>
            <person name="Cullen D."/>
            <person name="Grigoriev I.V."/>
            <person name="Hibbett D.S."/>
        </authorList>
    </citation>
    <scope>NUCLEOTIDE SEQUENCE [LARGE SCALE GENOMIC DNA]</scope>
    <source>
        <strain evidence="1 2">DJM-731 SS1</strain>
    </source>
</reference>
<evidence type="ECO:0000313" key="1">
    <source>
        <dbReference type="EMBL" id="EJT98228.1"/>
    </source>
</evidence>
<dbReference type="GeneID" id="63686412"/>
<dbReference type="HOGENOM" id="CLU_1219663_0_0_1"/>
<dbReference type="EMBL" id="JH795874">
    <property type="protein sequence ID" value="EJT98228.1"/>
    <property type="molecule type" value="Genomic_DNA"/>
</dbReference>
<protein>
    <submittedName>
        <fullName evidence="1">Uncharacterized protein</fullName>
    </submittedName>
</protein>